<dbReference type="EMBL" id="BMLT01000004">
    <property type="protein sequence ID" value="GGO81089.1"/>
    <property type="molecule type" value="Genomic_DNA"/>
</dbReference>
<dbReference type="SUPFAM" id="SSF53254">
    <property type="entry name" value="Phosphoglycerate mutase-like"/>
    <property type="match status" value="1"/>
</dbReference>
<dbReference type="AlphaFoldDB" id="A0A918DT81"/>
<dbReference type="InterPro" id="IPR013078">
    <property type="entry name" value="His_Pase_superF_clade-1"/>
</dbReference>
<organism evidence="1 2">
    <name type="scientific">Marinobacterium nitratireducens</name>
    <dbReference type="NCBI Taxonomy" id="518897"/>
    <lineage>
        <taxon>Bacteria</taxon>
        <taxon>Pseudomonadati</taxon>
        <taxon>Pseudomonadota</taxon>
        <taxon>Gammaproteobacteria</taxon>
        <taxon>Oceanospirillales</taxon>
        <taxon>Oceanospirillaceae</taxon>
        <taxon>Marinobacterium</taxon>
    </lineage>
</organism>
<evidence type="ECO:0000313" key="2">
    <source>
        <dbReference type="Proteomes" id="UP000599578"/>
    </source>
</evidence>
<comment type="caution">
    <text evidence="1">The sequence shown here is derived from an EMBL/GenBank/DDBJ whole genome shotgun (WGS) entry which is preliminary data.</text>
</comment>
<sequence length="195" mass="22417">MLELICLRHWPTDWNREKRLQGRRDRPLADSSRRELEALAMPPELLQLPWFCSPLRRAQQTAAALGIDFEVAAALTEMDWGAWEGQRIEDLRRDDPAGMAAAESRGLALRPPGGESPDEVRRRLDIWAETLRQQGYRRAGAVCHKGVMRALLAAACDWDMRGKAPFRLDYRRLQSFCWDGERWQPGRLNRPLIGS</sequence>
<dbReference type="GO" id="GO:0016791">
    <property type="term" value="F:phosphatase activity"/>
    <property type="evidence" value="ECO:0007669"/>
    <property type="project" value="TreeGrafter"/>
</dbReference>
<protein>
    <submittedName>
        <fullName evidence="1">Phosphoglycerate mutase</fullName>
    </submittedName>
</protein>
<gene>
    <name evidence="1" type="ORF">GCM10011348_19330</name>
</gene>
<dbReference type="Gene3D" id="3.40.50.1240">
    <property type="entry name" value="Phosphoglycerate mutase-like"/>
    <property type="match status" value="1"/>
</dbReference>
<dbReference type="Proteomes" id="UP000599578">
    <property type="component" value="Unassembled WGS sequence"/>
</dbReference>
<dbReference type="GO" id="GO:0005737">
    <property type="term" value="C:cytoplasm"/>
    <property type="evidence" value="ECO:0007669"/>
    <property type="project" value="TreeGrafter"/>
</dbReference>
<dbReference type="SMART" id="SM00855">
    <property type="entry name" value="PGAM"/>
    <property type="match status" value="1"/>
</dbReference>
<dbReference type="InterPro" id="IPR050275">
    <property type="entry name" value="PGM_Phosphatase"/>
</dbReference>
<dbReference type="InterPro" id="IPR029033">
    <property type="entry name" value="His_PPase_superfam"/>
</dbReference>
<dbReference type="Pfam" id="PF00300">
    <property type="entry name" value="His_Phos_1"/>
    <property type="match status" value="1"/>
</dbReference>
<name>A0A918DT81_9GAMM</name>
<dbReference type="RefSeq" id="WP_188860379.1">
    <property type="nucleotide sequence ID" value="NZ_BMLT01000004.1"/>
</dbReference>
<reference evidence="1 2" key="1">
    <citation type="journal article" date="2014" name="Int. J. Syst. Evol. Microbiol.">
        <title>Complete genome sequence of Corynebacterium casei LMG S-19264T (=DSM 44701T), isolated from a smear-ripened cheese.</title>
        <authorList>
            <consortium name="US DOE Joint Genome Institute (JGI-PGF)"/>
            <person name="Walter F."/>
            <person name="Albersmeier A."/>
            <person name="Kalinowski J."/>
            <person name="Ruckert C."/>
        </authorList>
    </citation>
    <scope>NUCLEOTIDE SEQUENCE [LARGE SCALE GENOMIC DNA]</scope>
    <source>
        <strain evidence="1 2">CGMCC 1.7286</strain>
    </source>
</reference>
<proteinExistence type="predicted"/>
<keyword evidence="2" id="KW-1185">Reference proteome</keyword>
<dbReference type="PANTHER" id="PTHR48100">
    <property type="entry name" value="BROAD-SPECIFICITY PHOSPHATASE YOR283W-RELATED"/>
    <property type="match status" value="1"/>
</dbReference>
<accession>A0A918DT81</accession>
<dbReference type="PANTHER" id="PTHR48100:SF1">
    <property type="entry name" value="HISTIDINE PHOSPHATASE FAMILY PROTEIN-RELATED"/>
    <property type="match status" value="1"/>
</dbReference>
<dbReference type="CDD" id="cd07067">
    <property type="entry name" value="HP_PGM_like"/>
    <property type="match status" value="1"/>
</dbReference>
<evidence type="ECO:0000313" key="1">
    <source>
        <dbReference type="EMBL" id="GGO81089.1"/>
    </source>
</evidence>